<dbReference type="EMBL" id="FXYG01000005">
    <property type="protein sequence ID" value="SMX49033.1"/>
    <property type="molecule type" value="Genomic_DNA"/>
</dbReference>
<keyword evidence="4" id="KW-0413">Isomerase</keyword>
<dbReference type="RefSeq" id="WP_093965163.1">
    <property type="nucleotide sequence ID" value="NZ_FXYG01000005.1"/>
</dbReference>
<keyword evidence="4" id="KW-0670">Pyruvate</keyword>
<dbReference type="InterPro" id="IPR034330">
    <property type="entry name" value="GST_Zeta_C"/>
</dbReference>
<dbReference type="GO" id="GO:0016034">
    <property type="term" value="F:maleylacetoacetate isomerase activity"/>
    <property type="evidence" value="ECO:0007669"/>
    <property type="project" value="TreeGrafter"/>
</dbReference>
<dbReference type="InterPro" id="IPR036282">
    <property type="entry name" value="Glutathione-S-Trfase_C_sf"/>
</dbReference>
<gene>
    <name evidence="4" type="primary">nagL</name>
    <name evidence="4" type="ORF">RUA8715_03620</name>
</gene>
<dbReference type="Proteomes" id="UP000202485">
    <property type="component" value="Unassembled WGS sequence"/>
</dbReference>
<evidence type="ECO:0000313" key="5">
    <source>
        <dbReference type="Proteomes" id="UP000202485"/>
    </source>
</evidence>
<comment type="similarity">
    <text evidence="1">Belongs to the GST superfamily. Zeta family.</text>
</comment>
<accession>A0A238L1T4</accession>
<sequence length="212" mass="23229">MSDVVLYDYWRSSASYRVRIALNLAGIAYRAQTVDLVKGEQTAPAHLARNPQGFVPVLEIDGVQLTQSLAILDYLDRTRGLNLLPDEPVARARAQALAHAIAVDLHPVCNLKVARHATQLSGRRGDMPGDWMRHFIRPGLLAFEAMLEGFEQAPYCTGSTPGLADLCLIPQMYNARRWQVDLSDIPRILAVEAACADHPAFAAAHQDAHAPG</sequence>
<dbReference type="EC" id="5.2.1.4" evidence="4"/>
<dbReference type="GO" id="GO:0006749">
    <property type="term" value="P:glutathione metabolic process"/>
    <property type="evidence" value="ECO:0007669"/>
    <property type="project" value="TreeGrafter"/>
</dbReference>
<dbReference type="SFLD" id="SFLDG00358">
    <property type="entry name" value="Main_(cytGST)"/>
    <property type="match status" value="1"/>
</dbReference>
<dbReference type="InterPro" id="IPR004045">
    <property type="entry name" value="Glutathione_S-Trfase_N"/>
</dbReference>
<dbReference type="GO" id="GO:0004364">
    <property type="term" value="F:glutathione transferase activity"/>
    <property type="evidence" value="ECO:0007669"/>
    <property type="project" value="TreeGrafter"/>
</dbReference>
<dbReference type="InterPro" id="IPR010987">
    <property type="entry name" value="Glutathione-S-Trfase_C-like"/>
</dbReference>
<evidence type="ECO:0000259" key="2">
    <source>
        <dbReference type="PROSITE" id="PS50404"/>
    </source>
</evidence>
<dbReference type="PROSITE" id="PS50405">
    <property type="entry name" value="GST_CTER"/>
    <property type="match status" value="1"/>
</dbReference>
<dbReference type="Gene3D" id="1.20.1050.10">
    <property type="match status" value="1"/>
</dbReference>
<name>A0A238L1T4_9RHOB</name>
<dbReference type="InterPro" id="IPR036249">
    <property type="entry name" value="Thioredoxin-like_sf"/>
</dbReference>
<feature type="domain" description="GST C-terminal" evidence="3">
    <location>
        <begin position="87"/>
        <end position="212"/>
    </location>
</feature>
<dbReference type="AlphaFoldDB" id="A0A238L1T4"/>
<proteinExistence type="inferred from homology"/>
<evidence type="ECO:0000313" key="4">
    <source>
        <dbReference type="EMBL" id="SMX49033.1"/>
    </source>
</evidence>
<dbReference type="OrthoDB" id="509852at2"/>
<dbReference type="InterPro" id="IPR005955">
    <property type="entry name" value="GST_Zeta"/>
</dbReference>
<dbReference type="PROSITE" id="PS50404">
    <property type="entry name" value="GST_NTER"/>
    <property type="match status" value="1"/>
</dbReference>
<dbReference type="SUPFAM" id="SSF52833">
    <property type="entry name" value="Thioredoxin-like"/>
    <property type="match status" value="1"/>
</dbReference>
<evidence type="ECO:0000259" key="3">
    <source>
        <dbReference type="PROSITE" id="PS50405"/>
    </source>
</evidence>
<protein>
    <submittedName>
        <fullName evidence="4">Maleylpyruvate isomerase</fullName>
        <ecNumber evidence="4">5.2.1.4</ecNumber>
    </submittedName>
</protein>
<dbReference type="PANTHER" id="PTHR42673">
    <property type="entry name" value="MALEYLACETOACETATE ISOMERASE"/>
    <property type="match status" value="1"/>
</dbReference>
<dbReference type="NCBIfam" id="TIGR01262">
    <property type="entry name" value="maiA"/>
    <property type="match status" value="1"/>
</dbReference>
<keyword evidence="5" id="KW-1185">Reference proteome</keyword>
<dbReference type="GO" id="GO:0050077">
    <property type="term" value="F:maleylpyruvate isomerase activity"/>
    <property type="evidence" value="ECO:0007669"/>
    <property type="project" value="UniProtKB-EC"/>
</dbReference>
<dbReference type="InterPro" id="IPR040079">
    <property type="entry name" value="Glutathione_S-Trfase"/>
</dbReference>
<dbReference type="Pfam" id="PF02798">
    <property type="entry name" value="GST_N"/>
    <property type="match status" value="1"/>
</dbReference>
<dbReference type="CDD" id="cd03191">
    <property type="entry name" value="GST_C_Zeta"/>
    <property type="match status" value="1"/>
</dbReference>
<reference evidence="5" key="1">
    <citation type="submission" date="2017-05" db="EMBL/GenBank/DDBJ databases">
        <authorList>
            <person name="Rodrigo-Torres L."/>
            <person name="Arahal R. D."/>
            <person name="Lucena T."/>
        </authorList>
    </citation>
    <scope>NUCLEOTIDE SEQUENCE [LARGE SCALE GENOMIC DNA]</scope>
    <source>
        <strain evidence="5">CECT 8715</strain>
    </source>
</reference>
<organism evidence="4 5">
    <name type="scientific">Ruegeria arenilitoris</name>
    <dbReference type="NCBI Taxonomy" id="1173585"/>
    <lineage>
        <taxon>Bacteria</taxon>
        <taxon>Pseudomonadati</taxon>
        <taxon>Pseudomonadota</taxon>
        <taxon>Alphaproteobacteria</taxon>
        <taxon>Rhodobacterales</taxon>
        <taxon>Roseobacteraceae</taxon>
        <taxon>Ruegeria</taxon>
    </lineage>
</organism>
<evidence type="ECO:0000256" key="1">
    <source>
        <dbReference type="ARBA" id="ARBA00010007"/>
    </source>
</evidence>
<dbReference type="InterPro" id="IPR034333">
    <property type="entry name" value="GST_Zeta_N"/>
</dbReference>
<dbReference type="PANTHER" id="PTHR42673:SF4">
    <property type="entry name" value="MALEYLACETOACETATE ISOMERASE"/>
    <property type="match status" value="1"/>
</dbReference>
<feature type="domain" description="GST N-terminal" evidence="2">
    <location>
        <begin position="2"/>
        <end position="83"/>
    </location>
</feature>
<dbReference type="CDD" id="cd03042">
    <property type="entry name" value="GST_N_Zeta"/>
    <property type="match status" value="1"/>
</dbReference>
<dbReference type="SUPFAM" id="SSF47616">
    <property type="entry name" value="GST C-terminal domain-like"/>
    <property type="match status" value="1"/>
</dbReference>
<dbReference type="Gene3D" id="3.40.30.10">
    <property type="entry name" value="Glutaredoxin"/>
    <property type="match status" value="1"/>
</dbReference>
<dbReference type="SFLD" id="SFLDS00019">
    <property type="entry name" value="Glutathione_Transferase_(cytos"/>
    <property type="match status" value="1"/>
</dbReference>
<dbReference type="GO" id="GO:0005737">
    <property type="term" value="C:cytoplasm"/>
    <property type="evidence" value="ECO:0007669"/>
    <property type="project" value="InterPro"/>
</dbReference>
<dbReference type="GO" id="GO:0006559">
    <property type="term" value="P:L-phenylalanine catabolic process"/>
    <property type="evidence" value="ECO:0007669"/>
    <property type="project" value="TreeGrafter"/>
</dbReference>